<evidence type="ECO:0000313" key="1">
    <source>
        <dbReference type="EMBL" id="KAJ9111321.1"/>
    </source>
</evidence>
<evidence type="ECO:0000313" key="2">
    <source>
        <dbReference type="Proteomes" id="UP001230649"/>
    </source>
</evidence>
<dbReference type="EMBL" id="JASBWS010000019">
    <property type="protein sequence ID" value="KAJ9111321.1"/>
    <property type="molecule type" value="Genomic_DNA"/>
</dbReference>
<protein>
    <submittedName>
        <fullName evidence="1">Uncharacterized protein</fullName>
    </submittedName>
</protein>
<gene>
    <name evidence="1" type="ORF">QFC20_002612</name>
</gene>
<reference evidence="1" key="1">
    <citation type="submission" date="2023-04" db="EMBL/GenBank/DDBJ databases">
        <title>Draft Genome sequencing of Naganishia species isolated from polar environments using Oxford Nanopore Technology.</title>
        <authorList>
            <person name="Leo P."/>
            <person name="Venkateswaran K."/>
        </authorList>
    </citation>
    <scope>NUCLEOTIDE SEQUENCE</scope>
    <source>
        <strain evidence="1">MNA-CCFEE 5262</strain>
    </source>
</reference>
<accession>A0ACC2WIR6</accession>
<comment type="caution">
    <text evidence="1">The sequence shown here is derived from an EMBL/GenBank/DDBJ whole genome shotgun (WGS) entry which is preliminary data.</text>
</comment>
<sequence>MEFNPDSSPTGPNPAVNGAAPSLDQRARGQRLRTIVIDNIVVFVLAWRGHFLLRRIDSDYVDLTTLCSARRRPDIHEQFRTLPGVVVVEGNRKEMVDGIWVHLSLVTERKNVTGMREDLVSELLDVNAVKSFPSLADTLSTFRATQHDRHRFDLPFGYKTMYHPLERIPTGTSAAEIESRLQTFHLESNPRPGKASMHQRRTLGLHRPRIIPFKSL</sequence>
<proteinExistence type="predicted"/>
<name>A0ACC2WIR6_9TREE</name>
<keyword evidence="2" id="KW-1185">Reference proteome</keyword>
<dbReference type="Proteomes" id="UP001230649">
    <property type="component" value="Unassembled WGS sequence"/>
</dbReference>
<organism evidence="1 2">
    <name type="scientific">Naganishia adeliensis</name>
    <dbReference type="NCBI Taxonomy" id="92952"/>
    <lineage>
        <taxon>Eukaryota</taxon>
        <taxon>Fungi</taxon>
        <taxon>Dikarya</taxon>
        <taxon>Basidiomycota</taxon>
        <taxon>Agaricomycotina</taxon>
        <taxon>Tremellomycetes</taxon>
        <taxon>Filobasidiales</taxon>
        <taxon>Filobasidiaceae</taxon>
        <taxon>Naganishia</taxon>
    </lineage>
</organism>